<reference evidence="5 6" key="1">
    <citation type="submission" date="2019-12" db="EMBL/GenBank/DDBJ databases">
        <title>Litoreibacter badius sp. nov., a novel bacteriochlorophyll a-containing bacterium in the genus Litoreibacter.</title>
        <authorList>
            <person name="Kanamuro M."/>
            <person name="Takabe Y."/>
            <person name="Mori K."/>
            <person name="Takaichi S."/>
            <person name="Hanada S."/>
        </authorList>
    </citation>
    <scope>NUCLEOTIDE SEQUENCE [LARGE SCALE GENOMIC DNA]</scope>
    <source>
        <strain evidence="5 6">K6</strain>
    </source>
</reference>
<feature type="compositionally biased region" description="Basic and acidic residues" evidence="3">
    <location>
        <begin position="102"/>
        <end position="115"/>
    </location>
</feature>
<evidence type="ECO:0000256" key="3">
    <source>
        <dbReference type="SAM" id="MobiDB-lite"/>
    </source>
</evidence>
<dbReference type="SUPFAM" id="SSF56645">
    <property type="entry name" value="Acyl-CoA dehydrogenase NM domain-like"/>
    <property type="match status" value="1"/>
</dbReference>
<dbReference type="Gene3D" id="2.40.110.10">
    <property type="entry name" value="Butyryl-CoA Dehydrogenase, subunit A, domain 2"/>
    <property type="match status" value="1"/>
</dbReference>
<keyword evidence="1" id="KW-0809">Transit peptide</keyword>
<evidence type="ECO:0000313" key="5">
    <source>
        <dbReference type="EMBL" id="GFE63858.1"/>
    </source>
</evidence>
<evidence type="ECO:0000313" key="6">
    <source>
        <dbReference type="Proteomes" id="UP000436822"/>
    </source>
</evidence>
<dbReference type="AlphaFoldDB" id="A0A6N6JEY6"/>
<evidence type="ECO:0000256" key="1">
    <source>
        <dbReference type="ARBA" id="ARBA00022946"/>
    </source>
</evidence>
<dbReference type="PANTHER" id="PTHR42807:SF1">
    <property type="entry name" value="GLUTARYL-COA DEHYDROGENASE, MITOCHONDRIAL"/>
    <property type="match status" value="1"/>
</dbReference>
<dbReference type="GO" id="GO:0050660">
    <property type="term" value="F:flavin adenine dinucleotide binding"/>
    <property type="evidence" value="ECO:0007669"/>
    <property type="project" value="TreeGrafter"/>
</dbReference>
<keyword evidence="2" id="KW-0560">Oxidoreductase</keyword>
<accession>A0A6N6JEY6</accession>
<dbReference type="Proteomes" id="UP000436822">
    <property type="component" value="Unassembled WGS sequence"/>
</dbReference>
<name>A0A6N6JEY6_9RHOB</name>
<dbReference type="InterPro" id="IPR052033">
    <property type="entry name" value="Glutaryl-CoA_DH_mitochondrial"/>
</dbReference>
<dbReference type="GO" id="GO:0004361">
    <property type="term" value="F:glutaryl-CoA dehydrogenase activity"/>
    <property type="evidence" value="ECO:0007669"/>
    <property type="project" value="TreeGrafter"/>
</dbReference>
<dbReference type="GO" id="GO:0033539">
    <property type="term" value="P:fatty acid beta-oxidation using acyl-CoA dehydrogenase"/>
    <property type="evidence" value="ECO:0007669"/>
    <property type="project" value="TreeGrafter"/>
</dbReference>
<feature type="domain" description="Acyl-CoA oxidase/dehydrogenase middle" evidence="4">
    <location>
        <begin position="43"/>
        <end position="84"/>
    </location>
</feature>
<proteinExistence type="predicted"/>
<feature type="region of interest" description="Disordered" evidence="3">
    <location>
        <begin position="97"/>
        <end position="124"/>
    </location>
</feature>
<evidence type="ECO:0000256" key="2">
    <source>
        <dbReference type="ARBA" id="ARBA00023002"/>
    </source>
</evidence>
<dbReference type="InterPro" id="IPR009100">
    <property type="entry name" value="AcylCoA_DH/oxidase_NM_dom_sf"/>
</dbReference>
<organism evidence="5 6">
    <name type="scientific">Litoreibacter roseus</name>
    <dbReference type="NCBI Taxonomy" id="2601869"/>
    <lineage>
        <taxon>Bacteria</taxon>
        <taxon>Pseudomonadati</taxon>
        <taxon>Pseudomonadota</taxon>
        <taxon>Alphaproteobacteria</taxon>
        <taxon>Rhodobacterales</taxon>
        <taxon>Roseobacteraceae</taxon>
        <taxon>Litoreibacter</taxon>
    </lineage>
</organism>
<sequence>MLPQIMGAFENETTNPAIFAEMGEMGRRARPYPKNTEDWVQRGMKTTARKTDGGYVLSGSKMWISNAPIADVFVVWANSDADGGKILKAICDAQKTRSRRLRQADHQHEQRKRSADLQGSRSWSVSDLPKVVPALTEKL</sequence>
<dbReference type="PANTHER" id="PTHR42807">
    <property type="entry name" value="GLUTARYL-COA DEHYDROGENASE, MITOCHONDRIAL"/>
    <property type="match status" value="1"/>
</dbReference>
<dbReference type="InterPro" id="IPR006091">
    <property type="entry name" value="Acyl-CoA_Oxase/DH_mid-dom"/>
</dbReference>
<evidence type="ECO:0000259" key="4">
    <source>
        <dbReference type="Pfam" id="PF02770"/>
    </source>
</evidence>
<dbReference type="GO" id="GO:0046949">
    <property type="term" value="P:fatty-acyl-CoA biosynthetic process"/>
    <property type="evidence" value="ECO:0007669"/>
    <property type="project" value="TreeGrafter"/>
</dbReference>
<keyword evidence="6" id="KW-1185">Reference proteome</keyword>
<comment type="caution">
    <text evidence="5">The sequence shown here is derived from an EMBL/GenBank/DDBJ whole genome shotgun (WGS) entry which is preliminary data.</text>
</comment>
<dbReference type="GO" id="GO:0000062">
    <property type="term" value="F:fatty-acyl-CoA binding"/>
    <property type="evidence" value="ECO:0007669"/>
    <property type="project" value="TreeGrafter"/>
</dbReference>
<protein>
    <recommendedName>
        <fullName evidence="4">Acyl-CoA oxidase/dehydrogenase middle domain-containing protein</fullName>
    </recommendedName>
</protein>
<gene>
    <name evidence="5" type="ORF">KIN_09320</name>
</gene>
<dbReference type="InterPro" id="IPR046373">
    <property type="entry name" value="Acyl-CoA_Oxase/DH_mid-dom_sf"/>
</dbReference>
<dbReference type="EMBL" id="BLJE01000001">
    <property type="protein sequence ID" value="GFE63858.1"/>
    <property type="molecule type" value="Genomic_DNA"/>
</dbReference>
<dbReference type="Pfam" id="PF02770">
    <property type="entry name" value="Acyl-CoA_dh_M"/>
    <property type="match status" value="1"/>
</dbReference>